<dbReference type="GO" id="GO:0016740">
    <property type="term" value="F:transferase activity"/>
    <property type="evidence" value="ECO:0007669"/>
    <property type="project" value="UniProtKB-KW"/>
</dbReference>
<dbReference type="EMBL" id="AUZY01006118">
    <property type="protein sequence ID" value="EQD55330.1"/>
    <property type="molecule type" value="Genomic_DNA"/>
</dbReference>
<reference evidence="2" key="2">
    <citation type="journal article" date="2014" name="ISME J.">
        <title>Microbial stratification in low pH oxic and suboxic macroscopic growths along an acid mine drainage.</title>
        <authorList>
            <person name="Mendez-Garcia C."/>
            <person name="Mesa V."/>
            <person name="Sprenger R.R."/>
            <person name="Richter M."/>
            <person name="Diez M.S."/>
            <person name="Solano J."/>
            <person name="Bargiela R."/>
            <person name="Golyshina O.V."/>
            <person name="Manteca A."/>
            <person name="Ramos J.L."/>
            <person name="Gallego J.R."/>
            <person name="Llorente I."/>
            <person name="Martins Dos Santos V.A."/>
            <person name="Jensen O.N."/>
            <person name="Pelaez A.I."/>
            <person name="Sanchez J."/>
            <person name="Ferrer M."/>
        </authorList>
    </citation>
    <scope>NUCLEOTIDE SEQUENCE</scope>
</reference>
<dbReference type="Gene3D" id="3.90.226.10">
    <property type="entry name" value="2-enoyl-CoA Hydratase, Chain A, domain 1"/>
    <property type="match status" value="1"/>
</dbReference>
<protein>
    <submittedName>
        <fullName evidence="2">Carboxyl transferase domain protein</fullName>
        <ecNumber evidence="2">6.-.-.-</ecNumber>
    </submittedName>
</protein>
<reference evidence="2" key="1">
    <citation type="submission" date="2013-08" db="EMBL/GenBank/DDBJ databases">
        <authorList>
            <person name="Mendez C."/>
            <person name="Richter M."/>
            <person name="Ferrer M."/>
            <person name="Sanchez J."/>
        </authorList>
    </citation>
    <scope>NUCLEOTIDE SEQUENCE</scope>
</reference>
<accession>T1BMW2</accession>
<dbReference type="Pfam" id="PF01039">
    <property type="entry name" value="Carboxyl_trans"/>
    <property type="match status" value="1"/>
</dbReference>
<name>T1BMW2_9ZZZZ</name>
<keyword evidence="2" id="KW-0808">Transferase</keyword>
<feature type="non-terminal residue" evidence="2">
    <location>
        <position position="1"/>
    </location>
</feature>
<dbReference type="InterPro" id="IPR029045">
    <property type="entry name" value="ClpP/crotonase-like_dom_sf"/>
</dbReference>
<sequence length="72" mass="8125">SEAPPGEQETLRRRLVEDYRAEYLHPYLAAERGYLDAVVDPASTRDQLGEALTTLLPKRADRPARKHGNIPL</sequence>
<dbReference type="EC" id="6.-.-.-" evidence="2"/>
<organism evidence="2">
    <name type="scientific">mine drainage metagenome</name>
    <dbReference type="NCBI Taxonomy" id="410659"/>
    <lineage>
        <taxon>unclassified sequences</taxon>
        <taxon>metagenomes</taxon>
        <taxon>ecological metagenomes</taxon>
    </lineage>
</organism>
<feature type="domain" description="Acetyl-coenzyme A carboxylase carboxyl transferase subunit beta" evidence="1">
    <location>
        <begin position="8"/>
        <end position="70"/>
    </location>
</feature>
<evidence type="ECO:0000313" key="2">
    <source>
        <dbReference type="EMBL" id="EQD55330.1"/>
    </source>
</evidence>
<dbReference type="AlphaFoldDB" id="T1BMW2"/>
<dbReference type="GO" id="GO:0016874">
    <property type="term" value="F:ligase activity"/>
    <property type="evidence" value="ECO:0007669"/>
    <property type="project" value="UniProtKB-KW"/>
</dbReference>
<evidence type="ECO:0000259" key="1">
    <source>
        <dbReference type="Pfam" id="PF01039"/>
    </source>
</evidence>
<dbReference type="InterPro" id="IPR034733">
    <property type="entry name" value="AcCoA_carboxyl_beta"/>
</dbReference>
<keyword evidence="2" id="KW-0436">Ligase</keyword>
<dbReference type="SUPFAM" id="SSF52096">
    <property type="entry name" value="ClpP/crotonase"/>
    <property type="match status" value="1"/>
</dbReference>
<proteinExistence type="predicted"/>
<comment type="caution">
    <text evidence="2">The sequence shown here is derived from an EMBL/GenBank/DDBJ whole genome shotgun (WGS) entry which is preliminary data.</text>
</comment>
<gene>
    <name evidence="2" type="ORF">B1B_09281</name>
</gene>